<dbReference type="EMBL" id="GBXM01053501">
    <property type="protein sequence ID" value="JAH55076.1"/>
    <property type="molecule type" value="Transcribed_RNA"/>
</dbReference>
<name>A0A0E9TN99_ANGAN</name>
<proteinExistence type="predicted"/>
<evidence type="ECO:0000313" key="1">
    <source>
        <dbReference type="EMBL" id="JAH55076.1"/>
    </source>
</evidence>
<dbReference type="AlphaFoldDB" id="A0A0E9TN99"/>
<organism evidence="1">
    <name type="scientific">Anguilla anguilla</name>
    <name type="common">European freshwater eel</name>
    <name type="synonym">Muraena anguilla</name>
    <dbReference type="NCBI Taxonomy" id="7936"/>
    <lineage>
        <taxon>Eukaryota</taxon>
        <taxon>Metazoa</taxon>
        <taxon>Chordata</taxon>
        <taxon>Craniata</taxon>
        <taxon>Vertebrata</taxon>
        <taxon>Euteleostomi</taxon>
        <taxon>Actinopterygii</taxon>
        <taxon>Neopterygii</taxon>
        <taxon>Teleostei</taxon>
        <taxon>Anguilliformes</taxon>
        <taxon>Anguillidae</taxon>
        <taxon>Anguilla</taxon>
    </lineage>
</organism>
<accession>A0A0E9TN99</accession>
<sequence length="68" mass="7680">MWEYPGQRGLVWGLIGAVEMHFWCSDGGEGRCLLGLPIGKLVSSPLCFMLVPHWFFSRCCVLHKGLWA</sequence>
<protein>
    <submittedName>
        <fullName evidence="1">Uncharacterized protein</fullName>
    </submittedName>
</protein>
<reference evidence="1" key="1">
    <citation type="submission" date="2014-11" db="EMBL/GenBank/DDBJ databases">
        <authorList>
            <person name="Amaro Gonzalez C."/>
        </authorList>
    </citation>
    <scope>NUCLEOTIDE SEQUENCE</scope>
</reference>
<reference evidence="1" key="2">
    <citation type="journal article" date="2015" name="Fish Shellfish Immunol.">
        <title>Early steps in the European eel (Anguilla anguilla)-Vibrio vulnificus interaction in the gills: Role of the RtxA13 toxin.</title>
        <authorList>
            <person name="Callol A."/>
            <person name="Pajuelo D."/>
            <person name="Ebbesson L."/>
            <person name="Teles M."/>
            <person name="MacKenzie S."/>
            <person name="Amaro C."/>
        </authorList>
    </citation>
    <scope>NUCLEOTIDE SEQUENCE</scope>
</reference>